<dbReference type="PANTHER" id="PTHR46235">
    <property type="entry name" value="PHD FINGER-CONTAINING PROTEIN DDB_G0268158"/>
    <property type="match status" value="1"/>
</dbReference>
<dbReference type="Gene3D" id="3.30.40.10">
    <property type="entry name" value="Zinc/RING finger domain, C3HC4 (zinc finger)"/>
    <property type="match status" value="1"/>
</dbReference>
<protein>
    <recommendedName>
        <fullName evidence="2">Histone-lysine N-methyltransferase NSD-like PHD zinc finger domain-containing protein</fullName>
    </recommendedName>
</protein>
<dbReference type="CDD" id="cd15565">
    <property type="entry name" value="PHD2_NSD"/>
    <property type="match status" value="1"/>
</dbReference>
<dbReference type="Pfam" id="PF22908">
    <property type="entry name" value="PHD_NSD"/>
    <property type="match status" value="1"/>
</dbReference>
<comment type="caution">
    <text evidence="3">The sequence shown here is derived from an EMBL/GenBank/DDBJ whole genome shotgun (WGS) entry which is preliminary data.</text>
</comment>
<evidence type="ECO:0000256" key="1">
    <source>
        <dbReference type="SAM" id="MobiDB-lite"/>
    </source>
</evidence>
<feature type="region of interest" description="Disordered" evidence="1">
    <location>
        <begin position="1"/>
        <end position="59"/>
    </location>
</feature>
<dbReference type="GO" id="GO:0006338">
    <property type="term" value="P:chromatin remodeling"/>
    <property type="evidence" value="ECO:0007669"/>
    <property type="project" value="UniProtKB-ARBA"/>
</dbReference>
<proteinExistence type="predicted"/>
<accession>A0A811PK65</accession>
<feature type="compositionally biased region" description="Low complexity" evidence="1">
    <location>
        <begin position="9"/>
        <end position="20"/>
    </location>
</feature>
<dbReference type="InterPro" id="IPR055198">
    <property type="entry name" value="NSD_PHD"/>
</dbReference>
<organism evidence="3 4">
    <name type="scientific">Miscanthus lutarioriparius</name>
    <dbReference type="NCBI Taxonomy" id="422564"/>
    <lineage>
        <taxon>Eukaryota</taxon>
        <taxon>Viridiplantae</taxon>
        <taxon>Streptophyta</taxon>
        <taxon>Embryophyta</taxon>
        <taxon>Tracheophyta</taxon>
        <taxon>Spermatophyta</taxon>
        <taxon>Magnoliopsida</taxon>
        <taxon>Liliopsida</taxon>
        <taxon>Poales</taxon>
        <taxon>Poaceae</taxon>
        <taxon>PACMAD clade</taxon>
        <taxon>Panicoideae</taxon>
        <taxon>Andropogonodae</taxon>
        <taxon>Andropogoneae</taxon>
        <taxon>Saccharinae</taxon>
        <taxon>Miscanthus</taxon>
    </lineage>
</organism>
<dbReference type="InterPro" id="IPR013083">
    <property type="entry name" value="Znf_RING/FYVE/PHD"/>
</dbReference>
<feature type="domain" description="Histone-lysine N-methyltransferase NSD-like PHD zinc finger" evidence="2">
    <location>
        <begin position="117"/>
        <end position="185"/>
    </location>
</feature>
<gene>
    <name evidence="3" type="ORF">NCGR_LOCUS30368</name>
</gene>
<dbReference type="EMBL" id="CAJGYO010000007">
    <property type="protein sequence ID" value="CAD6246096.1"/>
    <property type="molecule type" value="Genomic_DNA"/>
</dbReference>
<name>A0A811PK65_9POAL</name>
<dbReference type="Proteomes" id="UP000604825">
    <property type="component" value="Unassembled WGS sequence"/>
</dbReference>
<keyword evidence="4" id="KW-1185">Reference proteome</keyword>
<sequence>MAGRERLHAPCTTHPATTPTSHDKWAPQAPPPARAPKLRAASSHFHTGPDDSGARGYHTSGMTKQEFGIVSSEDMAEHTHEDRYANVDLVCALCDNGAVKAVSEVMKVFKCKNCEYGKYQCFACGRLGSAKTNPPEVFPCASSTCGHFYHAKCVAQLLFPENRAKATEYTAMIASGGPKFACPLHKCGICKYRENKEDKELQFAVCRRCPKSYHRRCLPRMLITLHWKKVEESVEVVKDALHMLEYGASIADAKSVCPPHVLFQLVKWKNKLNVFLAPFLHGMRYTSYGRHFTKLDKLQLVGATISP</sequence>
<evidence type="ECO:0000259" key="2">
    <source>
        <dbReference type="Pfam" id="PF22908"/>
    </source>
</evidence>
<dbReference type="OrthoDB" id="21264at2759"/>
<reference evidence="3" key="1">
    <citation type="submission" date="2020-10" db="EMBL/GenBank/DDBJ databases">
        <authorList>
            <person name="Han B."/>
            <person name="Lu T."/>
            <person name="Zhao Q."/>
            <person name="Huang X."/>
            <person name="Zhao Y."/>
        </authorList>
    </citation>
    <scope>NUCLEOTIDE SEQUENCE</scope>
</reference>
<evidence type="ECO:0000313" key="3">
    <source>
        <dbReference type="EMBL" id="CAD6246096.1"/>
    </source>
</evidence>
<dbReference type="PANTHER" id="PTHR46235:SF20">
    <property type="entry name" value="PROTEIN ENHANCED DOWNY MILDEW 2"/>
    <property type="match status" value="1"/>
</dbReference>
<evidence type="ECO:0000313" key="4">
    <source>
        <dbReference type="Proteomes" id="UP000604825"/>
    </source>
</evidence>
<dbReference type="AlphaFoldDB" id="A0A811PK65"/>